<dbReference type="Proteomes" id="UP000019478">
    <property type="component" value="Unassembled WGS sequence"/>
</dbReference>
<dbReference type="PANTHER" id="PTHR47425:SF2">
    <property type="entry name" value="FARB-RELATED"/>
    <property type="match status" value="1"/>
</dbReference>
<dbReference type="STRING" id="1182542.W9YC79"/>
<dbReference type="InterPro" id="IPR007219">
    <property type="entry name" value="XnlR_reg_dom"/>
</dbReference>
<dbReference type="eggNOG" id="ENOG502SI3E">
    <property type="taxonomic scope" value="Eukaryota"/>
</dbReference>
<sequence>MCRTEGGPAPTARSTDKYARSSPDRNDSKPCPPPPLAAFSLHKAQGPKQKAWCTNRGDARLSGVSKKHAASGTGNSSSTATDVVEADPADPPSGSLPTTAEADMDRGRATTGDAAFNPDAWLEDDADGTGPATHPHTQDAFLPSPSFLSVDALDVDASFDLSHSRWTGMAPSVDEATQQQNSDANYAIDPAKLLTPSVTTDMADLQVPLPLPESSAAQAQASFDPGRFVICSYYSFIEGDFLAELPAETMQFLETKHCLHLPTPGILNEFVRQYFLHVHPNIPMLDEGDFWDMYSRRGRGRDPGRGISLFLLQAMIFASSSFVSSETLRRLGLRSTREARTRFYHAAKTLYQHDDSNDPVTTAQALLLLSYQTSPRRMRANSYWLALSIHSAREAGADCYQDQNHSPARRRTLKRLWWSCILRDRVVSLGVRRPLMLSAHDFDFSLPCLEPEDFDNDLGRSRVVDAVTQHALLTIIVAKCKLALALTDLLMLVLPRKAPFAPQCEAEARRCLARMDQCGALLDSWYQDSGRDLNQLKATAKGRESQSQTQPQTRHPSLTLHVNVTFIYYQYVPPYLSRS</sequence>
<evidence type="ECO:0000313" key="4">
    <source>
        <dbReference type="EMBL" id="EXJ79934.1"/>
    </source>
</evidence>
<feature type="compositionally biased region" description="Low complexity" evidence="2">
    <location>
        <begin position="70"/>
        <end position="81"/>
    </location>
</feature>
<dbReference type="OrthoDB" id="4161332at2759"/>
<evidence type="ECO:0000259" key="3">
    <source>
        <dbReference type="SMART" id="SM00906"/>
    </source>
</evidence>
<dbReference type="GO" id="GO:0003677">
    <property type="term" value="F:DNA binding"/>
    <property type="evidence" value="ECO:0007669"/>
    <property type="project" value="InterPro"/>
</dbReference>
<proteinExistence type="predicted"/>
<evidence type="ECO:0000313" key="5">
    <source>
        <dbReference type="Proteomes" id="UP000019478"/>
    </source>
</evidence>
<accession>W9YC79</accession>
<dbReference type="InterPro" id="IPR052761">
    <property type="entry name" value="Fungal_Detox/Toxin_TFs"/>
</dbReference>
<dbReference type="HOGENOM" id="CLU_470887_0_0_1"/>
<dbReference type="EMBL" id="AMGY01000007">
    <property type="protein sequence ID" value="EXJ79934.1"/>
    <property type="molecule type" value="Genomic_DNA"/>
</dbReference>
<evidence type="ECO:0000256" key="2">
    <source>
        <dbReference type="SAM" id="MobiDB-lite"/>
    </source>
</evidence>
<reference evidence="4 5" key="1">
    <citation type="submission" date="2013-03" db="EMBL/GenBank/DDBJ databases">
        <title>The Genome Sequence of Capronia epimyces CBS 606.96.</title>
        <authorList>
            <consortium name="The Broad Institute Genomics Platform"/>
            <person name="Cuomo C."/>
            <person name="de Hoog S."/>
            <person name="Gorbushina A."/>
            <person name="Walker B."/>
            <person name="Young S.K."/>
            <person name="Zeng Q."/>
            <person name="Gargeya S."/>
            <person name="Fitzgerald M."/>
            <person name="Haas B."/>
            <person name="Abouelleil A."/>
            <person name="Allen A.W."/>
            <person name="Alvarado L."/>
            <person name="Arachchi H.M."/>
            <person name="Berlin A.M."/>
            <person name="Chapman S.B."/>
            <person name="Gainer-Dewar J."/>
            <person name="Goldberg J."/>
            <person name="Griggs A."/>
            <person name="Gujja S."/>
            <person name="Hansen M."/>
            <person name="Howarth C."/>
            <person name="Imamovic A."/>
            <person name="Ireland A."/>
            <person name="Larimer J."/>
            <person name="McCowan C."/>
            <person name="Murphy C."/>
            <person name="Pearson M."/>
            <person name="Poon T.W."/>
            <person name="Priest M."/>
            <person name="Roberts A."/>
            <person name="Saif S."/>
            <person name="Shea T."/>
            <person name="Sisk P."/>
            <person name="Sykes S."/>
            <person name="Wortman J."/>
            <person name="Nusbaum C."/>
            <person name="Birren B."/>
        </authorList>
    </citation>
    <scope>NUCLEOTIDE SEQUENCE [LARGE SCALE GENOMIC DNA]</scope>
    <source>
        <strain evidence="4 5">CBS 606.96</strain>
    </source>
</reference>
<dbReference type="RefSeq" id="XP_007736508.1">
    <property type="nucleotide sequence ID" value="XM_007738318.1"/>
</dbReference>
<feature type="domain" description="Xylanolytic transcriptional activator regulatory" evidence="3">
    <location>
        <begin position="381"/>
        <end position="453"/>
    </location>
</feature>
<comment type="caution">
    <text evidence="4">The sequence shown here is derived from an EMBL/GenBank/DDBJ whole genome shotgun (WGS) entry which is preliminary data.</text>
</comment>
<evidence type="ECO:0000256" key="1">
    <source>
        <dbReference type="ARBA" id="ARBA00023242"/>
    </source>
</evidence>
<protein>
    <recommendedName>
        <fullName evidence="3">Xylanolytic transcriptional activator regulatory domain-containing protein</fullName>
    </recommendedName>
</protein>
<dbReference type="AlphaFoldDB" id="W9YC79"/>
<feature type="region of interest" description="Disordered" evidence="2">
    <location>
        <begin position="1"/>
        <end position="140"/>
    </location>
</feature>
<organism evidence="4 5">
    <name type="scientific">Capronia epimyces CBS 606.96</name>
    <dbReference type="NCBI Taxonomy" id="1182542"/>
    <lineage>
        <taxon>Eukaryota</taxon>
        <taxon>Fungi</taxon>
        <taxon>Dikarya</taxon>
        <taxon>Ascomycota</taxon>
        <taxon>Pezizomycotina</taxon>
        <taxon>Eurotiomycetes</taxon>
        <taxon>Chaetothyriomycetidae</taxon>
        <taxon>Chaetothyriales</taxon>
        <taxon>Herpotrichiellaceae</taxon>
        <taxon>Capronia</taxon>
    </lineage>
</organism>
<keyword evidence="1" id="KW-0539">Nucleus</keyword>
<dbReference type="PANTHER" id="PTHR47425">
    <property type="entry name" value="FARB-RELATED"/>
    <property type="match status" value="1"/>
</dbReference>
<dbReference type="GO" id="GO:0006351">
    <property type="term" value="P:DNA-templated transcription"/>
    <property type="evidence" value="ECO:0007669"/>
    <property type="project" value="InterPro"/>
</dbReference>
<dbReference type="GeneID" id="19172308"/>
<keyword evidence="5" id="KW-1185">Reference proteome</keyword>
<dbReference type="CDD" id="cd12148">
    <property type="entry name" value="fungal_TF_MHR"/>
    <property type="match status" value="1"/>
</dbReference>
<dbReference type="GO" id="GO:0008270">
    <property type="term" value="F:zinc ion binding"/>
    <property type="evidence" value="ECO:0007669"/>
    <property type="project" value="InterPro"/>
</dbReference>
<dbReference type="Pfam" id="PF04082">
    <property type="entry name" value="Fungal_trans"/>
    <property type="match status" value="1"/>
</dbReference>
<feature type="compositionally biased region" description="Basic and acidic residues" evidence="2">
    <location>
        <begin position="14"/>
        <end position="28"/>
    </location>
</feature>
<name>W9YC79_9EURO</name>
<dbReference type="SMART" id="SM00906">
    <property type="entry name" value="Fungal_trans"/>
    <property type="match status" value="1"/>
</dbReference>
<gene>
    <name evidence="4" type="ORF">A1O3_08219</name>
</gene>